<feature type="chain" id="PRO_5032694074" evidence="4">
    <location>
        <begin position="22"/>
        <end position="538"/>
    </location>
</feature>
<accession>A0A812MZC6</accession>
<evidence type="ECO:0000256" key="2">
    <source>
        <dbReference type="ARBA" id="ARBA00022737"/>
    </source>
</evidence>
<evidence type="ECO:0000313" key="6">
    <source>
        <dbReference type="Proteomes" id="UP000649617"/>
    </source>
</evidence>
<dbReference type="Gene3D" id="2.130.10.10">
    <property type="entry name" value="YVTN repeat-like/Quinoprotein amine dehydrogenase"/>
    <property type="match status" value="2"/>
</dbReference>
<dbReference type="InterPro" id="IPR001680">
    <property type="entry name" value="WD40_rpt"/>
</dbReference>
<dbReference type="SUPFAM" id="SSF50978">
    <property type="entry name" value="WD40 repeat-like"/>
    <property type="match status" value="1"/>
</dbReference>
<proteinExistence type="predicted"/>
<keyword evidence="6" id="KW-1185">Reference proteome</keyword>
<dbReference type="InterPro" id="IPR036322">
    <property type="entry name" value="WD40_repeat_dom_sf"/>
</dbReference>
<name>A0A812MZC6_SYMPI</name>
<keyword evidence="4" id="KW-0732">Signal</keyword>
<gene>
    <name evidence="5" type="primary">TSA 417</name>
    <name evidence="5" type="ORF">SPIL2461_LOCUS5931</name>
</gene>
<dbReference type="PROSITE" id="PS50294">
    <property type="entry name" value="WD_REPEATS_REGION"/>
    <property type="match status" value="1"/>
</dbReference>
<dbReference type="InterPro" id="IPR051179">
    <property type="entry name" value="WD_repeat_multifunction"/>
</dbReference>
<feature type="repeat" description="WD" evidence="3">
    <location>
        <begin position="218"/>
        <end position="251"/>
    </location>
</feature>
<dbReference type="SMART" id="SM00320">
    <property type="entry name" value="WD40"/>
    <property type="match status" value="5"/>
</dbReference>
<dbReference type="EMBL" id="CAJNIZ010008698">
    <property type="protein sequence ID" value="CAE7270453.1"/>
    <property type="molecule type" value="Genomic_DNA"/>
</dbReference>
<sequence>MWTRVAGIVCVFGLCHEDGFAVTLLSADGYTVGSRLVRCWSPKLCSFCQVTLDQWDNSSCCTVHRRLAAIPAGHIVGGTRADLLDAGAGAVTAMSYSSRWDLLFVGGDIGTLQAFRGSDLATVLGGNVGSRVTSVTYDHDNSEVIAGGLNGRVVFMQVSTLQSIAAVDENSGGSQVNSVAFVAYSDDVSTYSEVATCSFFNSNIRLWSMSSKTITRELVGHSNVVVSLKPLDGLQMLSSGSIDGFMGIWSLPLARLQADGRICSGSTFVPLPTAYLLEDCIAAAVQQSSPGGGNFFVYGQVGSTSANECQMLANVGACDVLIAAPYTMYRFELPLQHLFKAHDGAIRSIESLPDQGGLVASAGDDGAIHAWSPDTGLKVRDFGSGPSALSHGITSIAYSNTIGALVAATLFQLAFFDASTGELLTVLGRSAPSPALALTMDAWSMVLSSQGTDIEVWPQLTRCQDGFAPASTSQCDPCPSGRAGTGGFCNELCGSGSQSTGKTCELCGPGQAGDGQSCSDCLPGEFQDKRTPLRSGVL</sequence>
<comment type="caution">
    <text evidence="5">The sequence shown here is derived from an EMBL/GenBank/DDBJ whole genome shotgun (WGS) entry which is preliminary data.</text>
</comment>
<feature type="signal peptide" evidence="4">
    <location>
        <begin position="1"/>
        <end position="21"/>
    </location>
</feature>
<keyword evidence="1 3" id="KW-0853">WD repeat</keyword>
<dbReference type="Proteomes" id="UP000649617">
    <property type="component" value="Unassembled WGS sequence"/>
</dbReference>
<dbReference type="AlphaFoldDB" id="A0A812MZC6"/>
<dbReference type="PROSITE" id="PS50082">
    <property type="entry name" value="WD_REPEATS_2"/>
    <property type="match status" value="2"/>
</dbReference>
<protein>
    <submittedName>
        <fullName evidence="5">TSA 417 protein</fullName>
    </submittedName>
</protein>
<evidence type="ECO:0000256" key="1">
    <source>
        <dbReference type="ARBA" id="ARBA00022574"/>
    </source>
</evidence>
<dbReference type="Pfam" id="PF00400">
    <property type="entry name" value="WD40"/>
    <property type="match status" value="1"/>
</dbReference>
<dbReference type="SUPFAM" id="SSF57184">
    <property type="entry name" value="Growth factor receptor domain"/>
    <property type="match status" value="1"/>
</dbReference>
<evidence type="ECO:0000256" key="4">
    <source>
        <dbReference type="SAM" id="SignalP"/>
    </source>
</evidence>
<keyword evidence="2" id="KW-0677">Repeat</keyword>
<reference evidence="5" key="1">
    <citation type="submission" date="2021-02" db="EMBL/GenBank/DDBJ databases">
        <authorList>
            <person name="Dougan E. K."/>
            <person name="Rhodes N."/>
            <person name="Thang M."/>
            <person name="Chan C."/>
        </authorList>
    </citation>
    <scope>NUCLEOTIDE SEQUENCE</scope>
</reference>
<organism evidence="5 6">
    <name type="scientific">Symbiodinium pilosum</name>
    <name type="common">Dinoflagellate</name>
    <dbReference type="NCBI Taxonomy" id="2952"/>
    <lineage>
        <taxon>Eukaryota</taxon>
        <taxon>Sar</taxon>
        <taxon>Alveolata</taxon>
        <taxon>Dinophyceae</taxon>
        <taxon>Suessiales</taxon>
        <taxon>Symbiodiniaceae</taxon>
        <taxon>Symbiodinium</taxon>
    </lineage>
</organism>
<feature type="repeat" description="WD" evidence="3">
    <location>
        <begin position="339"/>
        <end position="381"/>
    </location>
</feature>
<dbReference type="PANTHER" id="PTHR19857">
    <property type="entry name" value="MITOCHONDRIAL DIVISION PROTEIN 1-RELATED"/>
    <property type="match status" value="1"/>
</dbReference>
<dbReference type="OrthoDB" id="424469at2759"/>
<evidence type="ECO:0000313" key="5">
    <source>
        <dbReference type="EMBL" id="CAE7270453.1"/>
    </source>
</evidence>
<dbReference type="InterPro" id="IPR009030">
    <property type="entry name" value="Growth_fac_rcpt_cys_sf"/>
</dbReference>
<dbReference type="PANTHER" id="PTHR19857:SF8">
    <property type="entry name" value="ANGIO-ASSOCIATED MIGRATORY CELL PROTEIN"/>
    <property type="match status" value="1"/>
</dbReference>
<evidence type="ECO:0000256" key="3">
    <source>
        <dbReference type="PROSITE-ProRule" id="PRU00221"/>
    </source>
</evidence>
<dbReference type="InterPro" id="IPR015943">
    <property type="entry name" value="WD40/YVTN_repeat-like_dom_sf"/>
</dbReference>